<feature type="transmembrane region" description="Helical" evidence="4">
    <location>
        <begin position="110"/>
        <end position="134"/>
    </location>
</feature>
<dbReference type="AlphaFoldDB" id="A0A2U3MUM3"/>
<dbReference type="PROSITE" id="PS50850">
    <property type="entry name" value="MFS"/>
    <property type="match status" value="1"/>
</dbReference>
<keyword evidence="2 4" id="KW-1133">Transmembrane helix</keyword>
<evidence type="ECO:0000256" key="2">
    <source>
        <dbReference type="ARBA" id="ARBA00022989"/>
    </source>
</evidence>
<protein>
    <submittedName>
        <fullName evidence="6">Inner membrane transport protein YnfM</fullName>
    </submittedName>
</protein>
<dbReference type="Pfam" id="PF07690">
    <property type="entry name" value="MFS_1"/>
    <property type="match status" value="1"/>
</dbReference>
<evidence type="ECO:0000256" key="4">
    <source>
        <dbReference type="SAM" id="Phobius"/>
    </source>
</evidence>
<dbReference type="PROSITE" id="PS51257">
    <property type="entry name" value="PROKAR_LIPOPROTEIN"/>
    <property type="match status" value="1"/>
</dbReference>
<dbReference type="Gene3D" id="1.20.1250.20">
    <property type="entry name" value="MFS general substrate transporter like domains"/>
    <property type="match status" value="1"/>
</dbReference>
<dbReference type="InterPro" id="IPR020846">
    <property type="entry name" value="MFS_dom"/>
</dbReference>
<feature type="transmembrane region" description="Helical" evidence="4">
    <location>
        <begin position="315"/>
        <end position="333"/>
    </location>
</feature>
<evidence type="ECO:0000256" key="3">
    <source>
        <dbReference type="ARBA" id="ARBA00023136"/>
    </source>
</evidence>
<feature type="transmembrane region" description="Helical" evidence="4">
    <location>
        <begin position="178"/>
        <end position="197"/>
    </location>
</feature>
<dbReference type="InParanoid" id="A0A2U3MUM3"/>
<dbReference type="GO" id="GO:0022857">
    <property type="term" value="F:transmembrane transporter activity"/>
    <property type="evidence" value="ECO:0007669"/>
    <property type="project" value="InterPro"/>
</dbReference>
<dbReference type="Proteomes" id="UP000245974">
    <property type="component" value="Unassembled WGS sequence"/>
</dbReference>
<accession>A0A2U3MUM3</accession>
<evidence type="ECO:0000313" key="6">
    <source>
        <dbReference type="EMBL" id="SPL69122.1"/>
    </source>
</evidence>
<dbReference type="OrthoDB" id="9815356at2"/>
<dbReference type="CDD" id="cd17324">
    <property type="entry name" value="MFS_NepI_like"/>
    <property type="match status" value="1"/>
</dbReference>
<feature type="transmembrane region" description="Helical" evidence="4">
    <location>
        <begin position="354"/>
        <end position="373"/>
    </location>
</feature>
<gene>
    <name evidence="6" type="primary">ynfM_1</name>
    <name evidence="6" type="ORF">KPC_0300</name>
</gene>
<dbReference type="InterPro" id="IPR036259">
    <property type="entry name" value="MFS_trans_sf"/>
</dbReference>
<evidence type="ECO:0000259" key="5">
    <source>
        <dbReference type="PROSITE" id="PS50850"/>
    </source>
</evidence>
<evidence type="ECO:0000313" key="7">
    <source>
        <dbReference type="Proteomes" id="UP000245974"/>
    </source>
</evidence>
<organism evidence="6 7">
    <name type="scientific">Acinetobacter stercoris</name>
    <dbReference type="NCBI Taxonomy" id="2126983"/>
    <lineage>
        <taxon>Bacteria</taxon>
        <taxon>Pseudomonadati</taxon>
        <taxon>Pseudomonadota</taxon>
        <taxon>Gammaproteobacteria</taxon>
        <taxon>Moraxellales</taxon>
        <taxon>Moraxellaceae</taxon>
        <taxon>Acinetobacter</taxon>
    </lineage>
</organism>
<reference evidence="7" key="1">
    <citation type="submission" date="2018-03" db="EMBL/GenBank/DDBJ databases">
        <authorList>
            <person name="Blom J."/>
        </authorList>
    </citation>
    <scope>NUCLEOTIDE SEQUENCE [LARGE SCALE GENOMIC DNA]</scope>
    <source>
        <strain evidence="7">KPC-SM-21</strain>
    </source>
</reference>
<evidence type="ECO:0000256" key="1">
    <source>
        <dbReference type="ARBA" id="ARBA00022692"/>
    </source>
</evidence>
<dbReference type="SUPFAM" id="SSF103473">
    <property type="entry name" value="MFS general substrate transporter"/>
    <property type="match status" value="1"/>
</dbReference>
<dbReference type="PANTHER" id="PTHR42910">
    <property type="entry name" value="TRANSPORTER SCO4007-RELATED"/>
    <property type="match status" value="1"/>
</dbReference>
<keyword evidence="1 4" id="KW-0812">Transmembrane</keyword>
<feature type="transmembrane region" description="Helical" evidence="4">
    <location>
        <begin position="232"/>
        <end position="252"/>
    </location>
</feature>
<feature type="transmembrane region" description="Helical" evidence="4">
    <location>
        <begin position="292"/>
        <end position="309"/>
    </location>
</feature>
<feature type="transmembrane region" description="Helical" evidence="4">
    <location>
        <begin position="379"/>
        <end position="398"/>
    </location>
</feature>
<keyword evidence="3 4" id="KW-0472">Membrane</keyword>
<dbReference type="PANTHER" id="PTHR42910:SF1">
    <property type="entry name" value="MAJOR FACILITATOR SUPERFAMILY (MFS) PROFILE DOMAIN-CONTAINING PROTEIN"/>
    <property type="match status" value="1"/>
</dbReference>
<keyword evidence="7" id="KW-1185">Reference proteome</keyword>
<feature type="transmembrane region" description="Helical" evidence="4">
    <location>
        <begin position="146"/>
        <end position="166"/>
    </location>
</feature>
<feature type="transmembrane region" description="Helical" evidence="4">
    <location>
        <begin position="88"/>
        <end position="104"/>
    </location>
</feature>
<feature type="transmembrane region" description="Helical" evidence="4">
    <location>
        <begin position="258"/>
        <end position="280"/>
    </location>
</feature>
<dbReference type="EMBL" id="OOGT01000007">
    <property type="protein sequence ID" value="SPL69122.1"/>
    <property type="molecule type" value="Genomic_DNA"/>
</dbReference>
<feature type="transmembrane region" description="Helical" evidence="4">
    <location>
        <begin position="61"/>
        <end position="81"/>
    </location>
</feature>
<dbReference type="InterPro" id="IPR011701">
    <property type="entry name" value="MFS"/>
</dbReference>
<feature type="domain" description="Major facilitator superfamily (MFS) profile" evidence="5">
    <location>
        <begin position="23"/>
        <end position="402"/>
    </location>
</feature>
<dbReference type="RefSeq" id="WP_121972671.1">
    <property type="nucleotide sequence ID" value="NZ_OOGT01000007.1"/>
</dbReference>
<feature type="transmembrane region" description="Helical" evidence="4">
    <location>
        <begin position="21"/>
        <end position="41"/>
    </location>
</feature>
<sequence>MQKDKAADLIHSENSIAPLSNTLVIFLACAAGISVANVYFAQPILDFIAQGFALQPAYTGLVITITQLGTIFALLFIVPLGDLVLRKPLLLIQATCLILALLLLGSAGQIWLLLLSFFLVGMLGTAMTQSLIVYTSVLSKAEERGAAVAIVQAGVLFGILLSRVFAGVFSDLFGWQGVYFSSALIIFLISFFLWINLPSTGKVRREISYKNIIYSLLEQLCTNRILQIRGVLAFWGFMNLNLFWNALVFPLSVSPFQYSHSAIGAFGLIGAVGAMVAIRVGKWVDQGYLDKITVCALMLLILSWLFLLWLKTSMILFIFGIIILDIAIQAIHVSNQSAILKQAKIELHARLVSAYMLFYALGSATGGAIATSVYAHWGWTGICGAGIFSSVLALIFFISNPKIKIKT</sequence>
<name>A0A2U3MUM3_9GAMM</name>
<proteinExistence type="predicted"/>